<evidence type="ECO:0008006" key="4">
    <source>
        <dbReference type="Google" id="ProtNLM"/>
    </source>
</evidence>
<dbReference type="AlphaFoldDB" id="I7L5S3"/>
<accession>I7L5S3</accession>
<feature type="compositionally biased region" description="Polar residues" evidence="1">
    <location>
        <begin position="132"/>
        <end position="154"/>
    </location>
</feature>
<gene>
    <name evidence="2" type="ORF">BN55_09230</name>
</gene>
<dbReference type="RefSeq" id="WP_008470393.1">
    <property type="nucleotide sequence ID" value="NZ_AYZP01000001.1"/>
</dbReference>
<name>I7L5S3_9LACO</name>
<protein>
    <recommendedName>
        <fullName evidence="4">Replication protein</fullName>
    </recommendedName>
</protein>
<sequence length="276" mass="32284">MKASWLFDKHPIVVDTKIATALGLNEAIVLQQLNYWLHSKSAKEINGKYWVYNTYDNWKKDNFPFWSINTIRRAISKLKKSGIVLTGNFNKAGFDNTRWYSIDETKLNELMSRRSAQNEQTVCPKWVDGEAQNGQTNTRDYPETTSENKYNSASDDAHAPEPSSQLEQWQKDFETVWAKYPKKRGKKQAWSHYKAWRKASKKHTNAYISHKLDLYIARLEREHTDPQFIQNGSTWFNGSFDDEEEVSMPKQEYGGFNQDMFANNNDSSMYDDDLPF</sequence>
<dbReference type="Proteomes" id="UP000009320">
    <property type="component" value="Unassembled WGS sequence"/>
</dbReference>
<proteinExistence type="predicted"/>
<comment type="caution">
    <text evidence="2">The sequence shown here is derived from an EMBL/GenBank/DDBJ whole genome shotgun (WGS) entry which is preliminary data.</text>
</comment>
<evidence type="ECO:0000313" key="3">
    <source>
        <dbReference type="Proteomes" id="UP000009320"/>
    </source>
</evidence>
<dbReference type="STRING" id="1423758.FC41_GL000057"/>
<dbReference type="PATRIC" id="fig|1423758.3.peg.61"/>
<evidence type="ECO:0000313" key="2">
    <source>
        <dbReference type="EMBL" id="CCI81582.1"/>
    </source>
</evidence>
<dbReference type="GeneID" id="82846834"/>
<organism evidence="2 3">
    <name type="scientific">Lactobacillus hominis DSM 23910 = CRBIP 24.179</name>
    <dbReference type="NCBI Taxonomy" id="1423758"/>
    <lineage>
        <taxon>Bacteria</taxon>
        <taxon>Bacillati</taxon>
        <taxon>Bacillota</taxon>
        <taxon>Bacilli</taxon>
        <taxon>Lactobacillales</taxon>
        <taxon>Lactobacillaceae</taxon>
        <taxon>Lactobacillus</taxon>
    </lineage>
</organism>
<dbReference type="EMBL" id="CAKE01000004">
    <property type="protein sequence ID" value="CCI81582.1"/>
    <property type="molecule type" value="Genomic_DNA"/>
</dbReference>
<evidence type="ECO:0000256" key="1">
    <source>
        <dbReference type="SAM" id="MobiDB-lite"/>
    </source>
</evidence>
<reference evidence="2 3" key="1">
    <citation type="submission" date="2012-06" db="EMBL/GenBank/DDBJ databases">
        <title>Draft Genome Sequence of Lactobacillus hominis Strain CRBIP 24.179T, isolated from human intestine.</title>
        <authorList>
            <person name="Cousin S."/>
            <person name="Ma L."/>
            <person name="Bizet C."/>
            <person name="Loux V."/>
            <person name="Bouchier C."/>
            <person name="Clermont D."/>
            <person name="Creno S."/>
        </authorList>
    </citation>
    <scope>NUCLEOTIDE SEQUENCE [LARGE SCALE GENOMIC DNA]</scope>
    <source>
        <strain evidence="3">CRBIP 24.179T</strain>
    </source>
</reference>
<dbReference type="eggNOG" id="COG3935">
    <property type="taxonomic scope" value="Bacteria"/>
</dbReference>
<dbReference type="OrthoDB" id="1258529at2"/>
<keyword evidence="3" id="KW-1185">Reference proteome</keyword>
<feature type="region of interest" description="Disordered" evidence="1">
    <location>
        <begin position="121"/>
        <end position="166"/>
    </location>
</feature>